<dbReference type="Proteomes" id="UP001153332">
    <property type="component" value="Unassembled WGS sequence"/>
</dbReference>
<dbReference type="EMBL" id="JAPUUL010001234">
    <property type="protein sequence ID" value="KAJ8127959.1"/>
    <property type="molecule type" value="Genomic_DNA"/>
</dbReference>
<organism evidence="1 2">
    <name type="scientific">Lasiodiplodia mahajangana</name>
    <dbReference type="NCBI Taxonomy" id="1108764"/>
    <lineage>
        <taxon>Eukaryota</taxon>
        <taxon>Fungi</taxon>
        <taxon>Dikarya</taxon>
        <taxon>Ascomycota</taxon>
        <taxon>Pezizomycotina</taxon>
        <taxon>Dothideomycetes</taxon>
        <taxon>Dothideomycetes incertae sedis</taxon>
        <taxon>Botryosphaeriales</taxon>
        <taxon>Botryosphaeriaceae</taxon>
        <taxon>Lasiodiplodia</taxon>
    </lineage>
</organism>
<keyword evidence="2" id="KW-1185">Reference proteome</keyword>
<reference evidence="1" key="1">
    <citation type="submission" date="2022-12" db="EMBL/GenBank/DDBJ databases">
        <title>Genome Sequence of Lasiodiplodia mahajangana.</title>
        <authorList>
            <person name="Buettner E."/>
        </authorList>
    </citation>
    <scope>NUCLEOTIDE SEQUENCE</scope>
    <source>
        <strain evidence="1">VT137</strain>
    </source>
</reference>
<proteinExistence type="predicted"/>
<accession>A0ACC2JKU5</accession>
<evidence type="ECO:0000313" key="1">
    <source>
        <dbReference type="EMBL" id="KAJ8127959.1"/>
    </source>
</evidence>
<evidence type="ECO:0000313" key="2">
    <source>
        <dbReference type="Proteomes" id="UP001153332"/>
    </source>
</evidence>
<name>A0ACC2JKU5_9PEZI</name>
<comment type="caution">
    <text evidence="1">The sequence shown here is derived from an EMBL/GenBank/DDBJ whole genome shotgun (WGS) entry which is preliminary data.</text>
</comment>
<sequence>MRMRGELTLKVLGVKPDSIWGDETETAVYAYALGPKKAVVFRFLLSLNEIPTSLPRRIVNCYHGREVSGKEFTFEDRATMRKAIWHAVAEVWGSCNAKKVTLGPGIVVDIIQEQLGNLRWFPFQDPLFDVYLDLLRNVQSSDLIAHDESPRIVDISQIAPRETMGGRGCCKRVRLHEGPYQCSTFIFKGVDFHTYMQVYDEDMEFARAMVETWRRSSKLIANMTPHPNIQSPPKILVSVRDSRNNSVLVGHLSTFLERGDLGVVIAAANSSRSRISLRQKAKWCYQMSLALAHTHGVMHTFHMDIKPGNFLVDDDKSLRLIDWERSGAPASTLAPEADGTWDVAEQETTGEEGSKRLVYTKYTGPERRNMPEGGGQESFNIWNVFPEWQASCPRASELAEVFALGRTMWMLLSQTVDCFDEIEHPNDVQVTWGNESDIPSHWIREVEKCMERDPNERPLLRDLVEFWEVEVASF</sequence>
<protein>
    <submittedName>
        <fullName evidence="1">Uncharacterized protein</fullName>
    </submittedName>
</protein>
<gene>
    <name evidence="1" type="ORF">O1611_g5676</name>
</gene>